<dbReference type="SUPFAM" id="SSF49899">
    <property type="entry name" value="Concanavalin A-like lectins/glucanases"/>
    <property type="match status" value="1"/>
</dbReference>
<keyword evidence="2" id="KW-0430">Lectin</keyword>
<evidence type="ECO:0000313" key="6">
    <source>
        <dbReference type="Proteomes" id="UP001341840"/>
    </source>
</evidence>
<keyword evidence="3" id="KW-0732">Signal</keyword>
<protein>
    <recommendedName>
        <fullName evidence="4">Legume lectin domain-containing protein</fullName>
    </recommendedName>
</protein>
<feature type="domain" description="Legume lectin" evidence="4">
    <location>
        <begin position="21"/>
        <end position="130"/>
    </location>
</feature>
<keyword evidence="6" id="KW-1185">Reference proteome</keyword>
<dbReference type="InterPro" id="IPR001220">
    <property type="entry name" value="Legume_lectin_dom"/>
</dbReference>
<evidence type="ECO:0000313" key="5">
    <source>
        <dbReference type="EMBL" id="MED6142831.1"/>
    </source>
</evidence>
<dbReference type="EMBL" id="JASCZI010090623">
    <property type="protein sequence ID" value="MED6142831.1"/>
    <property type="molecule type" value="Genomic_DNA"/>
</dbReference>
<evidence type="ECO:0000256" key="1">
    <source>
        <dbReference type="ARBA" id="ARBA00007606"/>
    </source>
</evidence>
<dbReference type="PANTHER" id="PTHR32401:SF49">
    <property type="entry name" value="OS10G0129200 PROTEIN"/>
    <property type="match status" value="1"/>
</dbReference>
<dbReference type="Gene3D" id="2.60.120.200">
    <property type="match status" value="1"/>
</dbReference>
<proteinExistence type="inferred from homology"/>
<dbReference type="Pfam" id="PF00139">
    <property type="entry name" value="Lectin_legB"/>
    <property type="match status" value="1"/>
</dbReference>
<dbReference type="Proteomes" id="UP001341840">
    <property type="component" value="Unassembled WGS sequence"/>
</dbReference>
<sequence>MVSSLLLLLLLSLFPSNVHPLHFNITSFSRVESASKNMAFESDAKIAKWFIELNRHENSRTGRAIYRQPLHLWDSSTGILTDFTTSFTFTIEGPESDDVLGDGFAFHMAPISFTIPPNSGGGNFGLFNDSDPHI</sequence>
<comment type="similarity">
    <text evidence="1">Belongs to the leguminous lectin family.</text>
</comment>
<gene>
    <name evidence="5" type="ORF">PIB30_001031</name>
</gene>
<evidence type="ECO:0000259" key="4">
    <source>
        <dbReference type="Pfam" id="PF00139"/>
    </source>
</evidence>
<dbReference type="InterPro" id="IPR050258">
    <property type="entry name" value="Leguminous_Lectin"/>
</dbReference>
<feature type="signal peptide" evidence="3">
    <location>
        <begin position="1"/>
        <end position="20"/>
    </location>
</feature>
<reference evidence="5 6" key="1">
    <citation type="journal article" date="2023" name="Plants (Basel)">
        <title>Bridging the Gap: Combining Genomics and Transcriptomics Approaches to Understand Stylosanthes scabra, an Orphan Legume from the Brazilian Caatinga.</title>
        <authorList>
            <person name="Ferreira-Neto J.R.C."/>
            <person name="da Silva M.D."/>
            <person name="Binneck E."/>
            <person name="de Melo N.F."/>
            <person name="da Silva R.H."/>
            <person name="de Melo A.L.T.M."/>
            <person name="Pandolfi V."/>
            <person name="Bustamante F.O."/>
            <person name="Brasileiro-Vidal A.C."/>
            <person name="Benko-Iseppon A.M."/>
        </authorList>
    </citation>
    <scope>NUCLEOTIDE SEQUENCE [LARGE SCALE GENOMIC DNA]</scope>
    <source>
        <tissue evidence="5">Leaves</tissue>
    </source>
</reference>
<accession>A0ABU6T283</accession>
<organism evidence="5 6">
    <name type="scientific">Stylosanthes scabra</name>
    <dbReference type="NCBI Taxonomy" id="79078"/>
    <lineage>
        <taxon>Eukaryota</taxon>
        <taxon>Viridiplantae</taxon>
        <taxon>Streptophyta</taxon>
        <taxon>Embryophyta</taxon>
        <taxon>Tracheophyta</taxon>
        <taxon>Spermatophyta</taxon>
        <taxon>Magnoliopsida</taxon>
        <taxon>eudicotyledons</taxon>
        <taxon>Gunneridae</taxon>
        <taxon>Pentapetalae</taxon>
        <taxon>rosids</taxon>
        <taxon>fabids</taxon>
        <taxon>Fabales</taxon>
        <taxon>Fabaceae</taxon>
        <taxon>Papilionoideae</taxon>
        <taxon>50 kb inversion clade</taxon>
        <taxon>dalbergioids sensu lato</taxon>
        <taxon>Dalbergieae</taxon>
        <taxon>Pterocarpus clade</taxon>
        <taxon>Stylosanthes</taxon>
    </lineage>
</organism>
<dbReference type="PANTHER" id="PTHR32401">
    <property type="entry name" value="CONCANAVALIN A-LIKE LECTIN FAMILY PROTEIN"/>
    <property type="match status" value="1"/>
</dbReference>
<evidence type="ECO:0000256" key="2">
    <source>
        <dbReference type="ARBA" id="ARBA00022734"/>
    </source>
</evidence>
<evidence type="ECO:0000256" key="3">
    <source>
        <dbReference type="SAM" id="SignalP"/>
    </source>
</evidence>
<feature type="chain" id="PRO_5046316215" description="Legume lectin domain-containing protein" evidence="3">
    <location>
        <begin position="21"/>
        <end position="134"/>
    </location>
</feature>
<comment type="caution">
    <text evidence="5">The sequence shown here is derived from an EMBL/GenBank/DDBJ whole genome shotgun (WGS) entry which is preliminary data.</text>
</comment>
<name>A0ABU6T283_9FABA</name>
<dbReference type="InterPro" id="IPR013320">
    <property type="entry name" value="ConA-like_dom_sf"/>
</dbReference>